<dbReference type="PANTHER" id="PTHR43741:SF4">
    <property type="entry name" value="FMN-DEPENDENT NADH:QUINONE OXIDOREDUCTASE"/>
    <property type="match status" value="1"/>
</dbReference>
<protein>
    <submittedName>
        <fullName evidence="2">ACP phosphodiesterase</fullName>
    </submittedName>
</protein>
<evidence type="ECO:0000313" key="3">
    <source>
        <dbReference type="Proteomes" id="UP000037020"/>
    </source>
</evidence>
<feature type="non-terminal residue" evidence="2">
    <location>
        <position position="1"/>
    </location>
</feature>
<dbReference type="EMBL" id="LGUT01002780">
    <property type="protein sequence ID" value="KOG86519.1"/>
    <property type="molecule type" value="Genomic_DNA"/>
</dbReference>
<feature type="non-terminal residue" evidence="2">
    <location>
        <position position="169"/>
    </location>
</feature>
<evidence type="ECO:0000313" key="2">
    <source>
        <dbReference type="EMBL" id="KOG86519.1"/>
    </source>
</evidence>
<comment type="caution">
    <text evidence="2">The sequence shown here is derived from an EMBL/GenBank/DDBJ whole genome shotgun (WGS) entry which is preliminary data.</text>
</comment>
<dbReference type="Pfam" id="PF02525">
    <property type="entry name" value="Flavodoxin_2"/>
    <property type="match status" value="1"/>
</dbReference>
<dbReference type="InterPro" id="IPR050104">
    <property type="entry name" value="FMN-dep_NADH:Q_OxRdtase_AzoR1"/>
</dbReference>
<dbReference type="Proteomes" id="UP000037020">
    <property type="component" value="Unassembled WGS sequence"/>
</dbReference>
<organism evidence="2 3">
    <name type="scientific">Streptomyces varsoviensis</name>
    <dbReference type="NCBI Taxonomy" id="67373"/>
    <lineage>
        <taxon>Bacteria</taxon>
        <taxon>Bacillati</taxon>
        <taxon>Actinomycetota</taxon>
        <taxon>Actinomycetes</taxon>
        <taxon>Kitasatosporales</taxon>
        <taxon>Streptomycetaceae</taxon>
        <taxon>Streptomyces</taxon>
    </lineage>
</organism>
<proteinExistence type="predicted"/>
<accession>A0ABR5IZE2</accession>
<reference evidence="2 3" key="1">
    <citation type="submission" date="2015-07" db="EMBL/GenBank/DDBJ databases">
        <authorList>
            <person name="Ju K.-S."/>
            <person name="Doroghazi J.R."/>
            <person name="Metcalf W.W."/>
        </authorList>
    </citation>
    <scope>NUCLEOTIDE SEQUENCE [LARGE SCALE GENOMIC DNA]</scope>
    <source>
        <strain evidence="2 3">NRRL B-3589</strain>
    </source>
</reference>
<dbReference type="PANTHER" id="PTHR43741">
    <property type="entry name" value="FMN-DEPENDENT NADH-AZOREDUCTASE 1"/>
    <property type="match status" value="1"/>
</dbReference>
<evidence type="ECO:0000259" key="1">
    <source>
        <dbReference type="Pfam" id="PF02525"/>
    </source>
</evidence>
<feature type="domain" description="Flavodoxin-like fold" evidence="1">
    <location>
        <begin position="13"/>
        <end position="114"/>
    </location>
</feature>
<dbReference type="InterPro" id="IPR029039">
    <property type="entry name" value="Flavoprotein-like_sf"/>
</dbReference>
<name>A0ABR5IZE2_9ACTN</name>
<dbReference type="Gene3D" id="3.40.50.360">
    <property type="match status" value="1"/>
</dbReference>
<gene>
    <name evidence="2" type="ORF">ADK38_30570</name>
</gene>
<keyword evidence="3" id="KW-1185">Reference proteome</keyword>
<dbReference type="InterPro" id="IPR003680">
    <property type="entry name" value="Flavodoxin_fold"/>
</dbReference>
<sequence>DVYKRQVGTRFVPPERHTPEQREAVALAAALTDELVAADAMIFAAPLYNFGVSQHLKTWVDLVLTDPRMAPGGQKPLAGRPAVLLTARGGAYGPGTPRDGWDHALGWMRRIFGDVWELDLTVVERELTLVGVDPALDQFAELASRVRADAEERARAAGRSLRACVIPLA</sequence>
<dbReference type="SUPFAM" id="SSF52218">
    <property type="entry name" value="Flavoproteins"/>
    <property type="match status" value="1"/>
</dbReference>